<dbReference type="EMBL" id="GL380438">
    <property type="protein sequence ID" value="EGT55607.1"/>
    <property type="molecule type" value="Genomic_DNA"/>
</dbReference>
<dbReference type="Gene3D" id="1.10.510.10">
    <property type="entry name" value="Transferase(Phosphotransferase) domain 1"/>
    <property type="match status" value="1"/>
</dbReference>
<dbReference type="InterPro" id="IPR000719">
    <property type="entry name" value="Prot_kinase_dom"/>
</dbReference>
<dbReference type="Proteomes" id="UP000008068">
    <property type="component" value="Unassembled WGS sequence"/>
</dbReference>
<protein>
    <recommendedName>
        <fullName evidence="8">Protein kinase domain-containing protein</fullName>
    </recommendedName>
</protein>
<keyword evidence="2" id="KW-0808">Transferase</keyword>
<feature type="binding site" evidence="6">
    <location>
        <position position="50"/>
    </location>
    <ligand>
        <name>ATP</name>
        <dbReference type="ChEBI" id="CHEBI:30616"/>
    </ligand>
</feature>
<evidence type="ECO:0000256" key="6">
    <source>
        <dbReference type="PROSITE-ProRule" id="PRU10141"/>
    </source>
</evidence>
<evidence type="ECO:0000256" key="4">
    <source>
        <dbReference type="ARBA" id="ARBA00022777"/>
    </source>
</evidence>
<evidence type="ECO:0000256" key="7">
    <source>
        <dbReference type="SAM" id="MobiDB-lite"/>
    </source>
</evidence>
<dbReference type="InterPro" id="IPR017441">
    <property type="entry name" value="Protein_kinase_ATP_BS"/>
</dbReference>
<dbReference type="AlphaFoldDB" id="G0PGR9"/>
<gene>
    <name evidence="9" type="ORF">CAEBREN_19377</name>
</gene>
<dbReference type="GO" id="GO:0004674">
    <property type="term" value="F:protein serine/threonine kinase activity"/>
    <property type="evidence" value="ECO:0007669"/>
    <property type="project" value="UniProtKB-KW"/>
</dbReference>
<dbReference type="OMA" id="YCYEDQM"/>
<dbReference type="GO" id="GO:0005737">
    <property type="term" value="C:cytoplasm"/>
    <property type="evidence" value="ECO:0007669"/>
    <property type="project" value="TreeGrafter"/>
</dbReference>
<evidence type="ECO:0000256" key="2">
    <source>
        <dbReference type="ARBA" id="ARBA00022679"/>
    </source>
</evidence>
<dbReference type="InParanoid" id="G0PGR9"/>
<keyword evidence="3 6" id="KW-0547">Nucleotide-binding</keyword>
<dbReference type="eggNOG" id="KOG0590">
    <property type="taxonomic scope" value="Eukaryota"/>
</dbReference>
<evidence type="ECO:0000256" key="3">
    <source>
        <dbReference type="ARBA" id="ARBA00022741"/>
    </source>
</evidence>
<keyword evidence="10" id="KW-1185">Reference proteome</keyword>
<dbReference type="GO" id="GO:1901610">
    <property type="term" value="P:positive regulation of vesicle transport along microtubule"/>
    <property type="evidence" value="ECO:0007669"/>
    <property type="project" value="TreeGrafter"/>
</dbReference>
<dbReference type="PANTHER" id="PTHR43895:SF150">
    <property type="entry name" value="SERINE_THREONINE-PROTEIN KINASE STK11"/>
    <property type="match status" value="1"/>
</dbReference>
<dbReference type="OrthoDB" id="5845449at2759"/>
<feature type="domain" description="Protein kinase" evidence="8">
    <location>
        <begin position="22"/>
        <end position="280"/>
    </location>
</feature>
<evidence type="ECO:0000313" key="10">
    <source>
        <dbReference type="Proteomes" id="UP000008068"/>
    </source>
</evidence>
<evidence type="ECO:0000256" key="1">
    <source>
        <dbReference type="ARBA" id="ARBA00022527"/>
    </source>
</evidence>
<evidence type="ECO:0000256" key="5">
    <source>
        <dbReference type="ARBA" id="ARBA00022840"/>
    </source>
</evidence>
<dbReference type="HOGENOM" id="CLU_000288_63_0_1"/>
<name>G0PGR9_CAEBE</name>
<dbReference type="SUPFAM" id="SSF56112">
    <property type="entry name" value="Protein kinase-like (PK-like)"/>
    <property type="match status" value="1"/>
</dbReference>
<evidence type="ECO:0000259" key="8">
    <source>
        <dbReference type="PROSITE" id="PS50011"/>
    </source>
</evidence>
<dbReference type="GO" id="GO:0007165">
    <property type="term" value="P:signal transduction"/>
    <property type="evidence" value="ECO:0007669"/>
    <property type="project" value="TreeGrafter"/>
</dbReference>
<proteinExistence type="predicted"/>
<dbReference type="PANTHER" id="PTHR43895">
    <property type="entry name" value="CALCIUM/CALMODULIN-DEPENDENT PROTEIN KINASE KINASE-RELATED"/>
    <property type="match status" value="1"/>
</dbReference>
<dbReference type="PROSITE" id="PS50011">
    <property type="entry name" value="PROTEIN_KINASE_DOM"/>
    <property type="match status" value="1"/>
</dbReference>
<dbReference type="STRING" id="135651.G0PGR9"/>
<dbReference type="GO" id="GO:0005634">
    <property type="term" value="C:nucleus"/>
    <property type="evidence" value="ECO:0007669"/>
    <property type="project" value="TreeGrafter"/>
</dbReference>
<evidence type="ECO:0000313" key="9">
    <source>
        <dbReference type="EMBL" id="EGT55607.1"/>
    </source>
</evidence>
<dbReference type="GO" id="GO:0006974">
    <property type="term" value="P:DNA damage response"/>
    <property type="evidence" value="ECO:0007669"/>
    <property type="project" value="TreeGrafter"/>
</dbReference>
<keyword evidence="4" id="KW-0418">Kinase</keyword>
<organism evidence="10">
    <name type="scientific">Caenorhabditis brenneri</name>
    <name type="common">Nematode worm</name>
    <dbReference type="NCBI Taxonomy" id="135651"/>
    <lineage>
        <taxon>Eukaryota</taxon>
        <taxon>Metazoa</taxon>
        <taxon>Ecdysozoa</taxon>
        <taxon>Nematoda</taxon>
        <taxon>Chromadorea</taxon>
        <taxon>Rhabditida</taxon>
        <taxon>Rhabditina</taxon>
        <taxon>Rhabditomorpha</taxon>
        <taxon>Rhabditoidea</taxon>
        <taxon>Rhabditidae</taxon>
        <taxon>Peloderinae</taxon>
        <taxon>Caenorhabditis</taxon>
    </lineage>
</organism>
<sequence>MENKNFDFDVTLDVMTVGGVQYTPEDRLGCGAFGTVFKGRDSDQSTVAIKHQYIRPDNSRAQILEEYRIHKDMSEVDKAGSVIKMIGMLKNPKSVIMVLEFAPESLHSILGKVTSVQTQKYFRQLIHGVEFLHSNHVAHCDLSLKNLLLLEGNLKIADFGRAKRLMSKDQEFLSTECRGTPKFCAPEVCAREPVPVKPFSLYVWSSGVVLMQLTQNSEDSWREAKVQVQEYDKWVAKKKPTGSDFWYNIPPAVMNLLRKILEADISKRATIIEIKNSPYFKKDEKEPIKRSGAATRSSGKRARY</sequence>
<accession>G0PGR9</accession>
<keyword evidence="1" id="KW-0723">Serine/threonine-protein kinase</keyword>
<feature type="region of interest" description="Disordered" evidence="7">
    <location>
        <begin position="283"/>
        <end position="304"/>
    </location>
</feature>
<dbReference type="InterPro" id="IPR011009">
    <property type="entry name" value="Kinase-like_dom_sf"/>
</dbReference>
<dbReference type="Pfam" id="PF00069">
    <property type="entry name" value="Pkinase"/>
    <property type="match status" value="1"/>
</dbReference>
<reference evidence="10" key="1">
    <citation type="submission" date="2011-07" db="EMBL/GenBank/DDBJ databases">
        <authorList>
            <consortium name="Caenorhabditis brenneri Sequencing and Analysis Consortium"/>
            <person name="Wilson R.K."/>
        </authorList>
    </citation>
    <scope>NUCLEOTIDE SEQUENCE [LARGE SCALE GENOMIC DNA]</scope>
    <source>
        <strain evidence="10">PB2801</strain>
    </source>
</reference>
<dbReference type="GO" id="GO:0030111">
    <property type="term" value="P:regulation of Wnt signaling pathway"/>
    <property type="evidence" value="ECO:0007669"/>
    <property type="project" value="TreeGrafter"/>
</dbReference>
<dbReference type="PROSITE" id="PS00107">
    <property type="entry name" value="PROTEIN_KINASE_ATP"/>
    <property type="match status" value="1"/>
</dbReference>
<dbReference type="GO" id="GO:0005524">
    <property type="term" value="F:ATP binding"/>
    <property type="evidence" value="ECO:0007669"/>
    <property type="project" value="UniProtKB-UniRule"/>
</dbReference>
<keyword evidence="5 6" id="KW-0067">ATP-binding</keyword>
<dbReference type="GO" id="GO:0030010">
    <property type="term" value="P:establishment of cell polarity"/>
    <property type="evidence" value="ECO:0007669"/>
    <property type="project" value="TreeGrafter"/>
</dbReference>